<keyword evidence="12" id="KW-0472">Membrane</keyword>
<evidence type="ECO:0000256" key="5">
    <source>
        <dbReference type="ARBA" id="ARBA00022692"/>
    </source>
</evidence>
<evidence type="ECO:0000256" key="3">
    <source>
        <dbReference type="ARBA" id="ARBA00022475"/>
    </source>
</evidence>
<dbReference type="SMR" id="A0A409V6X5"/>
<dbReference type="SUPFAM" id="SSF53474">
    <property type="entry name" value="alpha/beta-Hydrolases"/>
    <property type="match status" value="1"/>
</dbReference>
<dbReference type="GO" id="GO:0019369">
    <property type="term" value="P:arachidonate metabolic process"/>
    <property type="evidence" value="ECO:0007669"/>
    <property type="project" value="TreeGrafter"/>
</dbReference>
<dbReference type="GO" id="GO:0004806">
    <property type="term" value="F:triacylglycerol lipase activity"/>
    <property type="evidence" value="ECO:0007669"/>
    <property type="project" value="TreeGrafter"/>
</dbReference>
<dbReference type="PANTHER" id="PTHR45792">
    <property type="entry name" value="DIACYLGLYCEROL LIPASE HOMOLOG-RELATED"/>
    <property type="match status" value="1"/>
</dbReference>
<comment type="subcellular location">
    <subcellularLocation>
        <location evidence="2">Cell membrane</location>
        <topology evidence="2">Multi-pass membrane protein</topology>
    </subcellularLocation>
</comment>
<feature type="non-terminal residue" evidence="16">
    <location>
        <position position="1"/>
    </location>
</feature>
<keyword evidence="8" id="KW-0106">Calcium</keyword>
<evidence type="ECO:0000256" key="2">
    <source>
        <dbReference type="ARBA" id="ARBA00004651"/>
    </source>
</evidence>
<evidence type="ECO:0000256" key="13">
    <source>
        <dbReference type="ARBA" id="ARBA00024531"/>
    </source>
</evidence>
<dbReference type="EC" id="3.1.1.116" evidence="14"/>
<dbReference type="CDD" id="cd00519">
    <property type="entry name" value="Lipase_3"/>
    <property type="match status" value="1"/>
</dbReference>
<evidence type="ECO:0000256" key="7">
    <source>
        <dbReference type="ARBA" id="ARBA00022801"/>
    </source>
</evidence>
<evidence type="ECO:0000256" key="1">
    <source>
        <dbReference type="ARBA" id="ARBA00001913"/>
    </source>
</evidence>
<dbReference type="EMBL" id="KV602930">
    <property type="protein sequence ID" value="OPL20657.1"/>
    <property type="molecule type" value="Genomic_DNA"/>
</dbReference>
<dbReference type="GO" id="GO:0046340">
    <property type="term" value="P:diacylglycerol catabolic process"/>
    <property type="evidence" value="ECO:0007669"/>
    <property type="project" value="TreeGrafter"/>
</dbReference>
<protein>
    <recommendedName>
        <fullName evidence="14">sn-1-specific diacylglycerol lipase</fullName>
        <ecNumber evidence="14">3.1.1.116</ecNumber>
    </recommendedName>
</protein>
<keyword evidence="17" id="KW-1185">Reference proteome</keyword>
<dbReference type="InterPro" id="IPR029058">
    <property type="entry name" value="AB_hydrolase_fold"/>
</dbReference>
<evidence type="ECO:0000256" key="4">
    <source>
        <dbReference type="ARBA" id="ARBA00022553"/>
    </source>
</evidence>
<evidence type="ECO:0000313" key="17">
    <source>
        <dbReference type="Proteomes" id="UP000266721"/>
    </source>
</evidence>
<feature type="non-terminal residue" evidence="16">
    <location>
        <position position="144"/>
    </location>
</feature>
<dbReference type="Proteomes" id="UP000266721">
    <property type="component" value="Unassembled WGS sequence"/>
</dbReference>
<sequence length="144" mass="15572">LKDAITDLSADSECLECEGLIGCVAHKGILQAAQYVKRTLEEKHILEDAFDRAQGSKLVITGHSLGAGTAALLAVLLKQSYPDLICFAYAPPGGLLSFEASQASQDYICSVVLGKDMITRLSIWSMYDLKEKTLTAIRNSHSPK</sequence>
<organism evidence="16 17">
    <name type="scientific">Mytilus galloprovincialis</name>
    <name type="common">Mediterranean mussel</name>
    <dbReference type="NCBI Taxonomy" id="29158"/>
    <lineage>
        <taxon>Eukaryota</taxon>
        <taxon>Metazoa</taxon>
        <taxon>Spiralia</taxon>
        <taxon>Lophotrochozoa</taxon>
        <taxon>Mollusca</taxon>
        <taxon>Bivalvia</taxon>
        <taxon>Autobranchia</taxon>
        <taxon>Pteriomorphia</taxon>
        <taxon>Mytilida</taxon>
        <taxon>Mytiloidea</taxon>
        <taxon>Mytilidae</taxon>
        <taxon>Mytilinae</taxon>
        <taxon>Mytilus</taxon>
    </lineage>
</organism>
<reference evidence="16 17" key="1">
    <citation type="journal article" date="2016" name="PLoS ONE">
        <title>A First Insight into the Genome of the Filter-Feeder Mussel Mytilus galloprovincialis.</title>
        <authorList>
            <person name="Murgarella M."/>
            <person name="Puiu D."/>
            <person name="Novoa B."/>
            <person name="Figueras A."/>
            <person name="Posada D."/>
            <person name="Canchaya C."/>
        </authorList>
    </citation>
    <scope>NUCLEOTIDE SEQUENCE [LARGE SCALE GENOMIC DNA]</scope>
    <source>
        <tissue evidence="16">Muscle</tissue>
    </source>
</reference>
<evidence type="ECO:0000256" key="11">
    <source>
        <dbReference type="ARBA" id="ARBA00023098"/>
    </source>
</evidence>
<dbReference type="Pfam" id="PF01764">
    <property type="entry name" value="Lipase_3"/>
    <property type="match status" value="1"/>
</dbReference>
<proteinExistence type="predicted"/>
<dbReference type="GO" id="GO:0005737">
    <property type="term" value="C:cytoplasm"/>
    <property type="evidence" value="ECO:0007669"/>
    <property type="project" value="TreeGrafter"/>
</dbReference>
<evidence type="ECO:0000256" key="12">
    <source>
        <dbReference type="ARBA" id="ARBA00023136"/>
    </source>
</evidence>
<evidence type="ECO:0000256" key="8">
    <source>
        <dbReference type="ARBA" id="ARBA00022837"/>
    </source>
</evidence>
<evidence type="ECO:0000256" key="14">
    <source>
        <dbReference type="ARBA" id="ARBA00026104"/>
    </source>
</evidence>
<keyword evidence="9" id="KW-0442">Lipid degradation</keyword>
<accession>A0A409V6X5</accession>
<evidence type="ECO:0000256" key="6">
    <source>
        <dbReference type="ARBA" id="ARBA00022723"/>
    </source>
</evidence>
<comment type="cofactor">
    <cofactor evidence="1">
        <name>Ca(2+)</name>
        <dbReference type="ChEBI" id="CHEBI:29108"/>
    </cofactor>
</comment>
<keyword evidence="7" id="KW-0378">Hydrolase</keyword>
<keyword evidence="5" id="KW-0812">Transmembrane</keyword>
<dbReference type="GO" id="GO:0046872">
    <property type="term" value="F:metal ion binding"/>
    <property type="evidence" value="ECO:0007669"/>
    <property type="project" value="UniProtKB-KW"/>
</dbReference>
<comment type="catalytic activity">
    <reaction evidence="13">
        <text>a 1,2-diacyl-sn-glycerol + H2O = a 2-acylglycerol + a fatty acid + H(+)</text>
        <dbReference type="Rhea" id="RHEA:33275"/>
        <dbReference type="ChEBI" id="CHEBI:15377"/>
        <dbReference type="ChEBI" id="CHEBI:15378"/>
        <dbReference type="ChEBI" id="CHEBI:17389"/>
        <dbReference type="ChEBI" id="CHEBI:17815"/>
        <dbReference type="ChEBI" id="CHEBI:28868"/>
        <dbReference type="EC" id="3.1.1.116"/>
    </reaction>
    <physiologicalReaction direction="left-to-right" evidence="13">
        <dbReference type="Rhea" id="RHEA:33276"/>
    </physiologicalReaction>
</comment>
<keyword evidence="6" id="KW-0479">Metal-binding</keyword>
<evidence type="ECO:0000259" key="15">
    <source>
        <dbReference type="Pfam" id="PF01764"/>
    </source>
</evidence>
<dbReference type="AlphaFoldDB" id="A0A409V6X5"/>
<evidence type="ECO:0000256" key="9">
    <source>
        <dbReference type="ARBA" id="ARBA00022963"/>
    </source>
</evidence>
<keyword evidence="4" id="KW-0597">Phosphoprotein</keyword>
<dbReference type="GO" id="GO:0005886">
    <property type="term" value="C:plasma membrane"/>
    <property type="evidence" value="ECO:0007669"/>
    <property type="project" value="UniProtKB-SubCell"/>
</dbReference>
<name>A0A409V6X5_MYTGA</name>
<keyword evidence="11" id="KW-0443">Lipid metabolism</keyword>
<evidence type="ECO:0000313" key="16">
    <source>
        <dbReference type="EMBL" id="OPL20657.1"/>
    </source>
</evidence>
<keyword evidence="10" id="KW-1133">Transmembrane helix</keyword>
<dbReference type="Gene3D" id="3.40.50.1820">
    <property type="entry name" value="alpha/beta hydrolase"/>
    <property type="match status" value="1"/>
</dbReference>
<keyword evidence="3" id="KW-1003">Cell membrane</keyword>
<dbReference type="GO" id="GO:0022008">
    <property type="term" value="P:neurogenesis"/>
    <property type="evidence" value="ECO:0007669"/>
    <property type="project" value="TreeGrafter"/>
</dbReference>
<dbReference type="PANTHER" id="PTHR45792:SF2">
    <property type="entry name" value="DIACYLGLYCEROL LIPASE-BETA"/>
    <property type="match status" value="1"/>
</dbReference>
<dbReference type="InterPro" id="IPR052214">
    <property type="entry name" value="DAG_Lipase-Related"/>
</dbReference>
<evidence type="ECO:0000256" key="10">
    <source>
        <dbReference type="ARBA" id="ARBA00022989"/>
    </source>
</evidence>
<dbReference type="InterPro" id="IPR002921">
    <property type="entry name" value="Fungal_lipase-type"/>
</dbReference>
<gene>
    <name evidence="16" type="ORF">AM593_09186</name>
</gene>
<feature type="domain" description="Fungal lipase-type" evidence="15">
    <location>
        <begin position="11"/>
        <end position="123"/>
    </location>
</feature>